<evidence type="ECO:0000313" key="2">
    <source>
        <dbReference type="Proteomes" id="UP000789525"/>
    </source>
</evidence>
<reference evidence="1" key="1">
    <citation type="submission" date="2021-06" db="EMBL/GenBank/DDBJ databases">
        <authorList>
            <person name="Kallberg Y."/>
            <person name="Tangrot J."/>
            <person name="Rosling A."/>
        </authorList>
    </citation>
    <scope>NUCLEOTIDE SEQUENCE</scope>
    <source>
        <strain evidence="1">CL356</strain>
    </source>
</reference>
<comment type="caution">
    <text evidence="1">The sequence shown here is derived from an EMBL/GenBank/DDBJ whole genome shotgun (WGS) entry which is preliminary data.</text>
</comment>
<name>A0ACA9Q694_9GLOM</name>
<accession>A0ACA9Q694</accession>
<protein>
    <submittedName>
        <fullName evidence="1">928_t:CDS:1</fullName>
    </submittedName>
</protein>
<dbReference type="Proteomes" id="UP000789525">
    <property type="component" value="Unassembled WGS sequence"/>
</dbReference>
<keyword evidence="2" id="KW-1185">Reference proteome</keyword>
<proteinExistence type="predicted"/>
<organism evidence="1 2">
    <name type="scientific">Acaulospora colombiana</name>
    <dbReference type="NCBI Taxonomy" id="27376"/>
    <lineage>
        <taxon>Eukaryota</taxon>
        <taxon>Fungi</taxon>
        <taxon>Fungi incertae sedis</taxon>
        <taxon>Mucoromycota</taxon>
        <taxon>Glomeromycotina</taxon>
        <taxon>Glomeromycetes</taxon>
        <taxon>Diversisporales</taxon>
        <taxon>Acaulosporaceae</taxon>
        <taxon>Acaulospora</taxon>
    </lineage>
</organism>
<gene>
    <name evidence="1" type="ORF">ACOLOM_LOCUS11853</name>
</gene>
<feature type="non-terminal residue" evidence="1">
    <location>
        <position position="1"/>
    </location>
</feature>
<sequence length="229" mass="25592">LRAYLIDANKASNHLLELTKSHVAMDVDSLSDPGPPASLPRHKSRADNDRRAVVRQYAYRALGVTPQSKVQDWPRPTPTDLQAIQAKPPPASSTIPGLTIATTEEPNQSRAGFCIDWNTPLNETRSEWTVRACDQFAGWFLEQIEVDGVNVALPVGPNGGEEQERRRSQIAEDFLVFIVGKKGEWKKTSNEKLLHDRDSRRTSRKLSKTRINDLRAIQKAGICSDAIEK</sequence>
<evidence type="ECO:0000313" key="1">
    <source>
        <dbReference type="EMBL" id="CAG8734929.1"/>
    </source>
</evidence>
<feature type="non-terminal residue" evidence="1">
    <location>
        <position position="229"/>
    </location>
</feature>
<dbReference type="EMBL" id="CAJVPT010044751">
    <property type="protein sequence ID" value="CAG8734929.1"/>
    <property type="molecule type" value="Genomic_DNA"/>
</dbReference>